<dbReference type="RefSeq" id="WP_132419068.1">
    <property type="nucleotide sequence ID" value="NZ_SKFG01000016.1"/>
</dbReference>
<proteinExistence type="predicted"/>
<name>A0A4R4E8K3_9BACL</name>
<reference evidence="2 3" key="1">
    <citation type="submission" date="2019-03" db="EMBL/GenBank/DDBJ databases">
        <authorList>
            <person name="Kim M.K.M."/>
        </authorList>
    </citation>
    <scope>NUCLEOTIDE SEQUENCE [LARGE SCALE GENOMIC DNA]</scope>
    <source>
        <strain evidence="2 3">18JY21-1</strain>
    </source>
</reference>
<feature type="compositionally biased region" description="Basic and acidic residues" evidence="1">
    <location>
        <begin position="258"/>
        <end position="271"/>
    </location>
</feature>
<dbReference type="Proteomes" id="UP000295418">
    <property type="component" value="Unassembled WGS sequence"/>
</dbReference>
<protein>
    <submittedName>
        <fullName evidence="2">Sporulation protein YunB</fullName>
    </submittedName>
</protein>
<feature type="region of interest" description="Disordered" evidence="1">
    <location>
        <begin position="236"/>
        <end position="271"/>
    </location>
</feature>
<dbReference type="NCBIfam" id="TIGR02832">
    <property type="entry name" value="spo_yunB"/>
    <property type="match status" value="1"/>
</dbReference>
<keyword evidence="3" id="KW-1185">Reference proteome</keyword>
<evidence type="ECO:0000313" key="3">
    <source>
        <dbReference type="Proteomes" id="UP000295418"/>
    </source>
</evidence>
<dbReference type="AlphaFoldDB" id="A0A4R4E8K3"/>
<dbReference type="Pfam" id="PF09560">
    <property type="entry name" value="Spore_YunB"/>
    <property type="match status" value="1"/>
</dbReference>
<dbReference type="EMBL" id="SKFG01000016">
    <property type="protein sequence ID" value="TCZ75879.1"/>
    <property type="molecule type" value="Genomic_DNA"/>
</dbReference>
<sequence>MLQRRPRWKSRRTTVRKMSKKRKWFIILLIFVLFIIQSFIFIDHNLKKPMMFLAKVRLKQIATESINTAITQQISESSNTYKLLDWKLNKDGKVTSFVLNYAEHMRITSGMISSIQNTLKTLESIPEHIPLGQALGSPLIGSFGPNIPIRLVPQGAAKVEINTRPRDIGINNILFEVYAHVTVDVRVIIPFDSAPEVVETDIPISYALVVGDVPAYYFDNKGNPVGGTNNGLTAPNISLPDLNLPKGDNSAGAGGANTKEEQQPAESDDSH</sequence>
<evidence type="ECO:0000256" key="1">
    <source>
        <dbReference type="SAM" id="MobiDB-lite"/>
    </source>
</evidence>
<evidence type="ECO:0000313" key="2">
    <source>
        <dbReference type="EMBL" id="TCZ75879.1"/>
    </source>
</evidence>
<accession>A0A4R4E8K3</accession>
<dbReference type="OrthoDB" id="1649278at2"/>
<dbReference type="InterPro" id="IPR014197">
    <property type="entry name" value="Sporulation_prot_YunB"/>
</dbReference>
<comment type="caution">
    <text evidence="2">The sequence shown here is derived from an EMBL/GenBank/DDBJ whole genome shotgun (WGS) entry which is preliminary data.</text>
</comment>
<organism evidence="2 3">
    <name type="scientific">Paenibacillus albiflavus</name>
    <dbReference type="NCBI Taxonomy" id="2545760"/>
    <lineage>
        <taxon>Bacteria</taxon>
        <taxon>Bacillati</taxon>
        <taxon>Bacillota</taxon>
        <taxon>Bacilli</taxon>
        <taxon>Bacillales</taxon>
        <taxon>Paenibacillaceae</taxon>
        <taxon>Paenibacillus</taxon>
    </lineage>
</organism>
<gene>
    <name evidence="2" type="primary">yunB</name>
    <name evidence="2" type="ORF">E0485_16020</name>
</gene>